<protein>
    <submittedName>
        <fullName evidence="7">DNA recombination protein RmuC</fullName>
    </submittedName>
</protein>
<dbReference type="EMBL" id="QENZ01000005">
    <property type="protein sequence ID" value="PVX49888.1"/>
    <property type="molecule type" value="Genomic_DNA"/>
</dbReference>
<dbReference type="PANTHER" id="PTHR30563:SF0">
    <property type="entry name" value="DNA RECOMBINATION PROTEIN RMUC"/>
    <property type="match status" value="1"/>
</dbReference>
<evidence type="ECO:0000256" key="4">
    <source>
        <dbReference type="ARBA" id="ARBA00023172"/>
    </source>
</evidence>
<dbReference type="InterPro" id="IPR003798">
    <property type="entry name" value="DNA_recombination_RmuC"/>
</dbReference>
<evidence type="ECO:0000313" key="7">
    <source>
        <dbReference type="EMBL" id="PVX49888.1"/>
    </source>
</evidence>
<dbReference type="Proteomes" id="UP000251835">
    <property type="component" value="Unassembled WGS sequence"/>
</dbReference>
<evidence type="ECO:0000256" key="6">
    <source>
        <dbReference type="SAM" id="Phobius"/>
    </source>
</evidence>
<keyword evidence="6" id="KW-0472">Membrane</keyword>
<keyword evidence="8" id="KW-1185">Reference proteome</keyword>
<gene>
    <name evidence="7" type="ORF">C7377_1526</name>
</gene>
<reference evidence="7 8" key="1">
    <citation type="submission" date="2018-05" db="EMBL/GenBank/DDBJ databases">
        <title>Genomic Encyclopedia of Type Strains, Phase IV (KMG-IV): sequencing the most valuable type-strain genomes for metagenomic binning, comparative biology and taxonomic classification.</title>
        <authorList>
            <person name="Goeker M."/>
        </authorList>
    </citation>
    <scope>NUCLEOTIDE SEQUENCE [LARGE SCALE GENOMIC DNA]</scope>
    <source>
        <strain evidence="7 8">DSM 28579</strain>
    </source>
</reference>
<comment type="similarity">
    <text evidence="2">Belongs to the RmuC family.</text>
</comment>
<evidence type="ECO:0000313" key="8">
    <source>
        <dbReference type="Proteomes" id="UP000251835"/>
    </source>
</evidence>
<feature type="coiled-coil region" evidence="5">
    <location>
        <begin position="35"/>
        <end position="125"/>
    </location>
</feature>
<organism evidence="7 8">
    <name type="scientific">Balneicella halophila</name>
    <dbReference type="NCBI Taxonomy" id="1537566"/>
    <lineage>
        <taxon>Bacteria</taxon>
        <taxon>Pseudomonadati</taxon>
        <taxon>Bacteroidota</taxon>
        <taxon>Bacteroidia</taxon>
        <taxon>Bacteroidales</taxon>
        <taxon>Balneicellaceae</taxon>
        <taxon>Balneicella</taxon>
    </lineage>
</organism>
<comment type="caution">
    <text evidence="7">The sequence shown here is derived from an EMBL/GenBank/DDBJ whole genome shotgun (WGS) entry which is preliminary data.</text>
</comment>
<evidence type="ECO:0000256" key="2">
    <source>
        <dbReference type="ARBA" id="ARBA00009840"/>
    </source>
</evidence>
<evidence type="ECO:0000256" key="1">
    <source>
        <dbReference type="ARBA" id="ARBA00003416"/>
    </source>
</evidence>
<evidence type="ECO:0000256" key="5">
    <source>
        <dbReference type="SAM" id="Coils"/>
    </source>
</evidence>
<proteinExistence type="inferred from homology"/>
<evidence type="ECO:0000256" key="3">
    <source>
        <dbReference type="ARBA" id="ARBA00023054"/>
    </source>
</evidence>
<accession>A0A7L4UNH6</accession>
<keyword evidence="4" id="KW-0233">DNA recombination</keyword>
<dbReference type="Pfam" id="PF02646">
    <property type="entry name" value="RmuC"/>
    <property type="match status" value="1"/>
</dbReference>
<sequence>MTSLELNIFIAIVITALVVFLIMYLWFQRQRHKLKDELLVKENQWQIENSKLQQKIDSKEIEIAKAYKELEHQEILHANLQDRIEELLQESTRLGAEKQALTENLENQKNNLAEMEERFRVQFENLASKILKQNTIDFSETQQKNISEILNPLKEKIQTFEKKVEDTYEKGLKDQTDLKAELKKLYELNSQISTEANNLTKALKGDVKQQGNWGELVLERVLERSGLSEGAEYQREKVVNNDLGERVRLDVLIKLPDNKHLIVDSKVSLIAYEKAVNEENEIDRLRYLKEHVNSIKKHIKVLSEKHYSSVSGLQSPDFVLLFIPVESSFALAVQQDNELFNIAWDNKIVIVSPSTLLATLRTVSSIWKQEHQTQNVQEIARQGALLYDKFVNFYNDLEKVGVKMDEAQRAYSDSMKKLYDGKDNLVRKAERLRELGARPKKELPEELRERAGA</sequence>
<comment type="function">
    <text evidence="1">Involved in DNA recombination.</text>
</comment>
<dbReference type="AlphaFoldDB" id="A0A7L4UNH6"/>
<keyword evidence="6" id="KW-0812">Transmembrane</keyword>
<keyword evidence="3 5" id="KW-0175">Coiled coil</keyword>
<name>A0A7L4UNH6_BALHA</name>
<dbReference type="PANTHER" id="PTHR30563">
    <property type="entry name" value="DNA RECOMBINATION PROTEIN RMUC"/>
    <property type="match status" value="1"/>
</dbReference>
<keyword evidence="6" id="KW-1133">Transmembrane helix</keyword>
<feature type="transmembrane region" description="Helical" evidence="6">
    <location>
        <begin position="6"/>
        <end position="27"/>
    </location>
</feature>
<dbReference type="GO" id="GO:0006310">
    <property type="term" value="P:DNA recombination"/>
    <property type="evidence" value="ECO:0007669"/>
    <property type="project" value="UniProtKB-KW"/>
</dbReference>